<evidence type="ECO:0000313" key="10">
    <source>
        <dbReference type="EMBL" id="RHE18330.1"/>
    </source>
</evidence>
<dbReference type="Proteomes" id="UP000286114">
    <property type="component" value="Unassembled WGS sequence"/>
</dbReference>
<evidence type="ECO:0000313" key="15">
    <source>
        <dbReference type="Proteomes" id="UP000285283"/>
    </source>
</evidence>
<reference evidence="12 13" key="2">
    <citation type="submission" date="2018-08" db="EMBL/GenBank/DDBJ databases">
        <title>A genome reference for cultivated species of the human gut microbiota.</title>
        <authorList>
            <person name="Zou Y."/>
            <person name="Xue W."/>
            <person name="Luo G."/>
        </authorList>
    </citation>
    <scope>NUCLEOTIDE SEQUENCE [LARGE SCALE GENOMIC DNA]</scope>
    <source>
        <strain evidence="8 15">AF21-53</strain>
        <strain evidence="10 14">AM29-12AC</strain>
        <strain evidence="9 16">AM39-1</strain>
        <strain evidence="7 13">OM07-9</strain>
        <strain evidence="6 12">TF08-13</strain>
    </source>
</reference>
<dbReference type="EMBL" id="QSHA01000012">
    <property type="protein sequence ID" value="RHB70666.1"/>
    <property type="molecule type" value="Genomic_DNA"/>
</dbReference>
<evidence type="ECO:0000313" key="4">
    <source>
        <dbReference type="EMBL" id="KAB4185024.1"/>
    </source>
</evidence>
<proteinExistence type="predicted"/>
<evidence type="ECO:0000313" key="18">
    <source>
        <dbReference type="Proteomes" id="UP000442334"/>
    </source>
</evidence>
<reference evidence="18 19" key="3">
    <citation type="journal article" date="2019" name="Nat. Med.">
        <title>A library of human gut bacterial isolates paired with longitudinal multiomics data enables mechanistic microbiome research.</title>
        <authorList>
            <person name="Poyet M."/>
            <person name="Groussin M."/>
            <person name="Gibbons S.M."/>
            <person name="Avila-Pacheco J."/>
            <person name="Jiang X."/>
            <person name="Kearney S.M."/>
            <person name="Perrotta A.R."/>
            <person name="Berdy B."/>
            <person name="Zhao S."/>
            <person name="Lieberman T.D."/>
            <person name="Swanson P.K."/>
            <person name="Smith M."/>
            <person name="Roesemann S."/>
            <person name="Alexander J.E."/>
            <person name="Rich S.A."/>
            <person name="Livny J."/>
            <person name="Vlamakis H."/>
            <person name="Clish C."/>
            <person name="Bullock K."/>
            <person name="Deik A."/>
            <person name="Scott J."/>
            <person name="Pierce K.A."/>
            <person name="Xavier R.J."/>
            <person name="Alm E.J."/>
        </authorList>
    </citation>
    <scope>NUCLEOTIDE SEQUENCE [LARGE SCALE GENOMIC DNA]</scope>
    <source>
        <strain evidence="3 19">BIOML-A19</strain>
        <strain evidence="4 18">BIOML-A21</strain>
    </source>
</reference>
<dbReference type="Proteomes" id="UP000095419">
    <property type="component" value="Unassembled WGS sequence"/>
</dbReference>
<dbReference type="Proteomes" id="UP000260795">
    <property type="component" value="Unassembled WGS sequence"/>
</dbReference>
<dbReference type="RefSeq" id="WP_057087181.1">
    <property type="nucleotide sequence ID" value="NZ_DAWEDM010000010.1"/>
</dbReference>
<evidence type="ECO:0000313" key="8">
    <source>
        <dbReference type="EMBL" id="RGS54425.1"/>
    </source>
</evidence>
<keyword evidence="20" id="KW-1185">Reference proteome</keyword>
<reference evidence="5 20" key="5">
    <citation type="submission" date="2020-12" db="EMBL/GenBank/DDBJ databases">
        <title>Microorganisms.</title>
        <authorList>
            <person name="Matos J."/>
            <person name="Faleiro L."/>
            <person name="Duarte I."/>
        </authorList>
    </citation>
    <scope>NUCLEOTIDE SEQUENCE [LARGE SCALE GENOMIC DNA]</scope>
    <source>
        <strain evidence="5 20">PtFD3Pch2</strain>
    </source>
</reference>
<dbReference type="Proteomes" id="UP000283601">
    <property type="component" value="Unassembled WGS sequence"/>
</dbReference>
<protein>
    <submittedName>
        <fullName evidence="2">Uncharacterized protein</fullName>
    </submittedName>
</protein>
<evidence type="ECO:0000313" key="5">
    <source>
        <dbReference type="EMBL" id="MBT8724571.1"/>
    </source>
</evidence>
<dbReference type="KEGG" id="bun:Bun01g_00130"/>
<evidence type="ECO:0000313" key="1">
    <source>
        <dbReference type="EMBL" id="BBK85643.1"/>
    </source>
</evidence>
<dbReference type="EMBL" id="AP019724">
    <property type="protein sequence ID" value="BBK85643.1"/>
    <property type="molecule type" value="Genomic_DNA"/>
</dbReference>
<gene>
    <name evidence="1" type="ORF">Bun01g_00130</name>
    <name evidence="10" type="ORF">DW758_19740</name>
    <name evidence="9" type="ORF">DW873_15080</name>
    <name evidence="8" type="ORF">DWX87_11520</name>
    <name evidence="7" type="ORF">DXC07_06130</name>
    <name evidence="6" type="ORF">DXC80_02510</name>
    <name evidence="2" type="ORF">ERS417307_00688</name>
    <name evidence="4" type="ORF">GAQ34_11695</name>
    <name evidence="3" type="ORF">GAQ44_10400</name>
    <name evidence="5" type="ORF">JQN06_00070</name>
</gene>
<evidence type="ECO:0000313" key="19">
    <source>
        <dbReference type="Proteomes" id="UP000487221"/>
    </source>
</evidence>
<evidence type="ECO:0000313" key="7">
    <source>
        <dbReference type="EMBL" id="RGM57101.1"/>
    </source>
</evidence>
<organism evidence="2 11">
    <name type="scientific">Bacteroides uniformis</name>
    <dbReference type="NCBI Taxonomy" id="820"/>
    <lineage>
        <taxon>Bacteria</taxon>
        <taxon>Pseudomonadati</taxon>
        <taxon>Bacteroidota</taxon>
        <taxon>Bacteroidia</taxon>
        <taxon>Bacteroidales</taxon>
        <taxon>Bacteroidaceae</taxon>
        <taxon>Bacteroides</taxon>
    </lineage>
</organism>
<dbReference type="EMBL" id="QRVP01000009">
    <property type="protein sequence ID" value="RGS54425.1"/>
    <property type="molecule type" value="Genomic_DNA"/>
</dbReference>
<evidence type="ECO:0000313" key="13">
    <source>
        <dbReference type="Proteomes" id="UP000261295"/>
    </source>
</evidence>
<evidence type="ECO:0000313" key="11">
    <source>
        <dbReference type="Proteomes" id="UP000095419"/>
    </source>
</evidence>
<evidence type="ECO:0000313" key="16">
    <source>
        <dbReference type="Proteomes" id="UP000286114"/>
    </source>
</evidence>
<reference evidence="2 11" key="1">
    <citation type="submission" date="2015-09" db="EMBL/GenBank/DDBJ databases">
        <authorList>
            <consortium name="Pathogen Informatics"/>
        </authorList>
    </citation>
    <scope>NUCLEOTIDE SEQUENCE [LARGE SCALE GENOMIC DNA]</scope>
    <source>
        <strain evidence="2 11">2789STDY5608791</strain>
    </source>
</reference>
<dbReference type="EMBL" id="WCUA01000011">
    <property type="protein sequence ID" value="KAB4185024.1"/>
    <property type="molecule type" value="Genomic_DNA"/>
</dbReference>
<dbReference type="EMBL" id="QSRK01000002">
    <property type="protein sequence ID" value="RGL17318.1"/>
    <property type="molecule type" value="Genomic_DNA"/>
</dbReference>
<evidence type="ECO:0000313" key="17">
    <source>
        <dbReference type="Proteomes" id="UP000320533"/>
    </source>
</evidence>
<evidence type="ECO:0000313" key="2">
    <source>
        <dbReference type="EMBL" id="CUN85491.1"/>
    </source>
</evidence>
<dbReference type="Proteomes" id="UP000487221">
    <property type="component" value="Unassembled WGS sequence"/>
</dbReference>
<evidence type="ECO:0000313" key="9">
    <source>
        <dbReference type="EMBL" id="RHB70666.1"/>
    </source>
</evidence>
<dbReference type="EMBL" id="WCTY01000018">
    <property type="protein sequence ID" value="KAB4183588.1"/>
    <property type="molecule type" value="Genomic_DNA"/>
</dbReference>
<dbReference type="Proteomes" id="UP000285283">
    <property type="component" value="Unassembled WGS sequence"/>
</dbReference>
<dbReference type="EMBL" id="QSTL01000003">
    <property type="protein sequence ID" value="RGM57101.1"/>
    <property type="molecule type" value="Genomic_DNA"/>
</dbReference>
<accession>A0A174AA69</accession>
<dbReference type="Proteomes" id="UP001196342">
    <property type="component" value="Unassembled WGS sequence"/>
</dbReference>
<evidence type="ECO:0000313" key="3">
    <source>
        <dbReference type="EMBL" id="KAB4183588.1"/>
    </source>
</evidence>
<dbReference type="EMBL" id="CYZF01000002">
    <property type="protein sequence ID" value="CUN85491.1"/>
    <property type="molecule type" value="Genomic_DNA"/>
</dbReference>
<sequence>MIRKPGSDKGPGFSMFGAYVCELIEGYVKLRFTHADIEVYESEVEVYARGIEVWQEYSCVSLRGY</sequence>
<evidence type="ECO:0000313" key="6">
    <source>
        <dbReference type="EMBL" id="RGL17318.1"/>
    </source>
</evidence>
<dbReference type="AlphaFoldDB" id="A0A174AA69"/>
<dbReference type="EMBL" id="QSJZ01000026">
    <property type="protein sequence ID" value="RHE18330.1"/>
    <property type="molecule type" value="Genomic_DNA"/>
</dbReference>
<name>A0A174AA69_BACUN</name>
<dbReference type="Proteomes" id="UP000261295">
    <property type="component" value="Unassembled WGS sequence"/>
</dbReference>
<reference evidence="1 17" key="4">
    <citation type="submission" date="2019-06" db="EMBL/GenBank/DDBJ databases">
        <title>Complete genome sequence of Bacteroides uniformis NBRC 113350.</title>
        <authorList>
            <person name="Miura T."/>
            <person name="Furukawa M."/>
            <person name="Shimamura M."/>
            <person name="Ohyama Y."/>
            <person name="Yamazoe A."/>
            <person name="Kawasaki H."/>
        </authorList>
    </citation>
    <scope>NUCLEOTIDE SEQUENCE [LARGE SCALE GENOMIC DNA]</scope>
    <source>
        <strain evidence="1 17">NBRC 113350</strain>
    </source>
</reference>
<evidence type="ECO:0000313" key="20">
    <source>
        <dbReference type="Proteomes" id="UP001196342"/>
    </source>
</evidence>
<dbReference type="Proteomes" id="UP000442334">
    <property type="component" value="Unassembled WGS sequence"/>
</dbReference>
<evidence type="ECO:0000313" key="14">
    <source>
        <dbReference type="Proteomes" id="UP000283601"/>
    </source>
</evidence>
<dbReference type="Proteomes" id="UP000320533">
    <property type="component" value="Chromosome"/>
</dbReference>
<evidence type="ECO:0000313" key="12">
    <source>
        <dbReference type="Proteomes" id="UP000260795"/>
    </source>
</evidence>
<dbReference type="EMBL" id="JAFBJK010000001">
    <property type="protein sequence ID" value="MBT8724571.1"/>
    <property type="molecule type" value="Genomic_DNA"/>
</dbReference>